<dbReference type="SUPFAM" id="SSF52540">
    <property type="entry name" value="P-loop containing nucleoside triphosphate hydrolases"/>
    <property type="match status" value="2"/>
</dbReference>
<evidence type="ECO:0000313" key="6">
    <source>
        <dbReference type="Proteomes" id="UP000683360"/>
    </source>
</evidence>
<feature type="domain" description="AIG1-type G" evidence="4">
    <location>
        <begin position="59"/>
        <end position="206"/>
    </location>
</feature>
<comment type="caution">
    <text evidence="5">The sequence shown here is derived from an EMBL/GenBank/DDBJ whole genome shotgun (WGS) entry which is preliminary data.</text>
</comment>
<reference evidence="5" key="1">
    <citation type="submission" date="2021-03" db="EMBL/GenBank/DDBJ databases">
        <authorList>
            <person name="Bekaert M."/>
        </authorList>
    </citation>
    <scope>NUCLEOTIDE SEQUENCE</scope>
</reference>
<name>A0A8S3T061_MYTED</name>
<evidence type="ECO:0000256" key="2">
    <source>
        <dbReference type="ARBA" id="ARBA00022741"/>
    </source>
</evidence>
<keyword evidence="3" id="KW-1133">Transmembrane helix</keyword>
<evidence type="ECO:0000313" key="5">
    <source>
        <dbReference type="EMBL" id="CAG2224314.1"/>
    </source>
</evidence>
<gene>
    <name evidence="5" type="ORF">MEDL_37530</name>
</gene>
<keyword evidence="6" id="KW-1185">Reference proteome</keyword>
<dbReference type="AlphaFoldDB" id="A0A8S3T061"/>
<organism evidence="5 6">
    <name type="scientific">Mytilus edulis</name>
    <name type="common">Blue mussel</name>
    <dbReference type="NCBI Taxonomy" id="6550"/>
    <lineage>
        <taxon>Eukaryota</taxon>
        <taxon>Metazoa</taxon>
        <taxon>Spiralia</taxon>
        <taxon>Lophotrochozoa</taxon>
        <taxon>Mollusca</taxon>
        <taxon>Bivalvia</taxon>
        <taxon>Autobranchia</taxon>
        <taxon>Pteriomorphia</taxon>
        <taxon>Mytilida</taxon>
        <taxon>Mytiloidea</taxon>
        <taxon>Mytilidae</taxon>
        <taxon>Mytilinae</taxon>
        <taxon>Mytilus</taxon>
    </lineage>
</organism>
<dbReference type="Proteomes" id="UP000683360">
    <property type="component" value="Unassembled WGS sequence"/>
</dbReference>
<accession>A0A8S3T061</accession>
<dbReference type="Pfam" id="PF04548">
    <property type="entry name" value="AIG1"/>
    <property type="match status" value="1"/>
</dbReference>
<evidence type="ECO:0000256" key="1">
    <source>
        <dbReference type="ARBA" id="ARBA00008535"/>
    </source>
</evidence>
<evidence type="ECO:0000256" key="3">
    <source>
        <dbReference type="SAM" id="Phobius"/>
    </source>
</evidence>
<dbReference type="InterPro" id="IPR006703">
    <property type="entry name" value="G_AIG1"/>
</dbReference>
<feature type="transmembrane region" description="Helical" evidence="3">
    <location>
        <begin position="352"/>
        <end position="376"/>
    </location>
</feature>
<comment type="similarity">
    <text evidence="1">Belongs to the TRAFAC class TrmE-Era-EngA-EngB-Septin-like GTPase superfamily. AIG1/Toc34/Toc159-like paraseptin GTPase family. IAN subfamily.</text>
</comment>
<proteinExistence type="inferred from homology"/>
<keyword evidence="3" id="KW-0812">Transmembrane</keyword>
<dbReference type="PANTHER" id="PTHR32046:SF11">
    <property type="entry name" value="IMMUNE-ASSOCIATED NUCLEOTIDE-BINDING PROTEIN 10-LIKE"/>
    <property type="match status" value="1"/>
</dbReference>
<sequence length="472" mass="54584">MEVLGITSSSISLSWKRRKDDYKYRVKYGGVDRERQLGVNKNIHVYEYFPEIDHSEERTLLVVGASGSGKSTIINAIVNFVADVSFTERFRFKIAEEKCQTRSSEASRRKYVTCYRIRQQKGFRIGYNLNMIEVPALDDISEKNGNYLYVIQQLIDLLCSGEVKFIHAACLVVPSFSRLTDEQKCIFKNIVSILGKDINHIIPLITYDDGGCMNALGSLEEAGVSFSEHLYFRFNNSMLYNCVESEEIWNDREDAMSKLFDRLKYVSSVNTSVEQTLKVLQSRKHLIQNLAKAEDQKMKIELITNQIYPKYDYGACENERPHFYYKGNKVISCKICGNTCNDNYSCSIRFNLYLALTFEFILTFCVCCCPCFFPICTCRDVYCFRLKCIQQLIGCNCPCAVAHHHVEDRKQARMRIENELQSLKEDFMKTYYYITEDLYILTLSALQSKISGAIQTRINILLEFSTKTAMFK</sequence>
<dbReference type="PANTHER" id="PTHR32046">
    <property type="entry name" value="G DOMAIN-CONTAINING PROTEIN"/>
    <property type="match status" value="1"/>
</dbReference>
<evidence type="ECO:0000259" key="4">
    <source>
        <dbReference type="Pfam" id="PF04548"/>
    </source>
</evidence>
<dbReference type="Gene3D" id="3.40.50.300">
    <property type="entry name" value="P-loop containing nucleotide triphosphate hydrolases"/>
    <property type="match status" value="1"/>
</dbReference>
<keyword evidence="2" id="KW-0547">Nucleotide-binding</keyword>
<protein>
    <recommendedName>
        <fullName evidence="4">AIG1-type G domain-containing protein</fullName>
    </recommendedName>
</protein>
<dbReference type="GO" id="GO:0005525">
    <property type="term" value="F:GTP binding"/>
    <property type="evidence" value="ECO:0007669"/>
    <property type="project" value="InterPro"/>
</dbReference>
<keyword evidence="3" id="KW-0472">Membrane</keyword>
<dbReference type="InterPro" id="IPR027417">
    <property type="entry name" value="P-loop_NTPase"/>
</dbReference>
<dbReference type="EMBL" id="CAJPWZ010001801">
    <property type="protein sequence ID" value="CAG2224314.1"/>
    <property type="molecule type" value="Genomic_DNA"/>
</dbReference>
<dbReference type="OrthoDB" id="8954335at2759"/>